<evidence type="ECO:0000313" key="1">
    <source>
        <dbReference type="EMBL" id="KAK8488185.1"/>
    </source>
</evidence>
<dbReference type="EMBL" id="JBBPBN010000359">
    <property type="protein sequence ID" value="KAK8488185.1"/>
    <property type="molecule type" value="Genomic_DNA"/>
</dbReference>
<accession>A0ABR2A5A3</accession>
<gene>
    <name evidence="1" type="ORF">V6N11_073232</name>
</gene>
<comment type="caution">
    <text evidence="1">The sequence shown here is derived from an EMBL/GenBank/DDBJ whole genome shotgun (WGS) entry which is preliminary data.</text>
</comment>
<proteinExistence type="predicted"/>
<keyword evidence="2" id="KW-1185">Reference proteome</keyword>
<dbReference type="Proteomes" id="UP001396334">
    <property type="component" value="Unassembled WGS sequence"/>
</dbReference>
<organism evidence="1 2">
    <name type="scientific">Hibiscus sabdariffa</name>
    <name type="common">roselle</name>
    <dbReference type="NCBI Taxonomy" id="183260"/>
    <lineage>
        <taxon>Eukaryota</taxon>
        <taxon>Viridiplantae</taxon>
        <taxon>Streptophyta</taxon>
        <taxon>Embryophyta</taxon>
        <taxon>Tracheophyta</taxon>
        <taxon>Spermatophyta</taxon>
        <taxon>Magnoliopsida</taxon>
        <taxon>eudicotyledons</taxon>
        <taxon>Gunneridae</taxon>
        <taxon>Pentapetalae</taxon>
        <taxon>rosids</taxon>
        <taxon>malvids</taxon>
        <taxon>Malvales</taxon>
        <taxon>Malvaceae</taxon>
        <taxon>Malvoideae</taxon>
        <taxon>Hibiscus</taxon>
    </lineage>
</organism>
<evidence type="ECO:0000313" key="2">
    <source>
        <dbReference type="Proteomes" id="UP001396334"/>
    </source>
</evidence>
<reference evidence="1 2" key="1">
    <citation type="journal article" date="2024" name="G3 (Bethesda)">
        <title>Genome assembly of Hibiscus sabdariffa L. provides insights into metabolisms of medicinal natural products.</title>
        <authorList>
            <person name="Kim T."/>
        </authorList>
    </citation>
    <scope>NUCLEOTIDE SEQUENCE [LARGE SCALE GENOMIC DNA]</scope>
    <source>
        <strain evidence="1">TK-2024</strain>
        <tissue evidence="1">Old leaves</tissue>
    </source>
</reference>
<protein>
    <submittedName>
        <fullName evidence="1">Uncharacterized protein</fullName>
    </submittedName>
</protein>
<name>A0ABR2A5A3_9ROSI</name>
<sequence length="131" mass="14958">MYVSLKCCTIAWAWHTPPIRTFKVGADKLKKQDALDDEPGEFEALLPHRSYGAIFNDGRTILSDLIQNEFLLFKLSFSMAGTSYFTALVRFAGFGWPLDDSKFKEQVPKVIFVSLLQYTLLEQLQDTNVDK</sequence>